<organism evidence="2 3">
    <name type="scientific">Nocardioides thalensis</name>
    <dbReference type="NCBI Taxonomy" id="1914755"/>
    <lineage>
        <taxon>Bacteria</taxon>
        <taxon>Bacillati</taxon>
        <taxon>Actinomycetota</taxon>
        <taxon>Actinomycetes</taxon>
        <taxon>Propionibacteriales</taxon>
        <taxon>Nocardioidaceae</taxon>
        <taxon>Nocardioides</taxon>
    </lineage>
</organism>
<keyword evidence="3" id="KW-1185">Reference proteome</keyword>
<dbReference type="EMBL" id="JACCFP010000001">
    <property type="protein sequence ID" value="NYJ00483.1"/>
    <property type="molecule type" value="Genomic_DNA"/>
</dbReference>
<dbReference type="RefSeq" id="WP_179667066.1">
    <property type="nucleotide sequence ID" value="NZ_JACCFP010000001.1"/>
</dbReference>
<evidence type="ECO:0000256" key="1">
    <source>
        <dbReference type="SAM" id="MobiDB-lite"/>
    </source>
</evidence>
<evidence type="ECO:0008006" key="4">
    <source>
        <dbReference type="Google" id="ProtNLM"/>
    </source>
</evidence>
<gene>
    <name evidence="2" type="ORF">HNR19_001181</name>
</gene>
<dbReference type="SUPFAM" id="SSF53448">
    <property type="entry name" value="Nucleotide-diphospho-sugar transferases"/>
    <property type="match status" value="1"/>
</dbReference>
<dbReference type="AlphaFoldDB" id="A0A853C2A2"/>
<sequence>MRLRTPWERGPRRNGDAHHAEAAAAVRQREPGELPLVAAITMARDEGPMIRRWAQHYAGQLGAENVYVIDDHSSDGSTDGLPATVLRYPYLRKYSFEVSRLGILNGLAHSLLYVYDAVLFADADEFVVADPARHAGLREFVATTEGRAAVGVMGYNVVHDLAREAPLRFDQPLLRQRQFAKFVPLMCKPSLKWSRVDWGRASHGIKCPYEIDPDLIMFHMKFADMDQLKASAANRHALNQDENRAPGTSWEQPGDAMVEILTEVNKGLDPDAVMRFRPKVSKLESIVEIRGEMWKATGDGQVLAMHKRPFTKIPHRFADLV</sequence>
<accession>A0A853C2A2</accession>
<evidence type="ECO:0000313" key="3">
    <source>
        <dbReference type="Proteomes" id="UP000530424"/>
    </source>
</evidence>
<dbReference type="Proteomes" id="UP000530424">
    <property type="component" value="Unassembled WGS sequence"/>
</dbReference>
<evidence type="ECO:0000313" key="2">
    <source>
        <dbReference type="EMBL" id="NYJ00483.1"/>
    </source>
</evidence>
<protein>
    <recommendedName>
        <fullName evidence="4">Glycosyltransferase family 2 protein</fullName>
    </recommendedName>
</protein>
<comment type="caution">
    <text evidence="2">The sequence shown here is derived from an EMBL/GenBank/DDBJ whole genome shotgun (WGS) entry which is preliminary data.</text>
</comment>
<name>A0A853C2A2_9ACTN</name>
<reference evidence="2 3" key="1">
    <citation type="submission" date="2020-07" db="EMBL/GenBank/DDBJ databases">
        <title>Sequencing the genomes of 1000 actinobacteria strains.</title>
        <authorList>
            <person name="Klenk H.-P."/>
        </authorList>
    </citation>
    <scope>NUCLEOTIDE SEQUENCE [LARGE SCALE GENOMIC DNA]</scope>
    <source>
        <strain evidence="2 3">DSM 103833</strain>
    </source>
</reference>
<dbReference type="Pfam" id="PF13704">
    <property type="entry name" value="Glyco_tranf_2_4"/>
    <property type="match status" value="1"/>
</dbReference>
<feature type="region of interest" description="Disordered" evidence="1">
    <location>
        <begin position="1"/>
        <end position="27"/>
    </location>
</feature>
<dbReference type="InterPro" id="IPR029044">
    <property type="entry name" value="Nucleotide-diphossugar_trans"/>
</dbReference>
<proteinExistence type="predicted"/>